<dbReference type="Proteomes" id="UP001499987">
    <property type="component" value="Unassembled WGS sequence"/>
</dbReference>
<proteinExistence type="predicted"/>
<evidence type="ECO:0000256" key="1">
    <source>
        <dbReference type="SAM" id="MobiDB-lite"/>
    </source>
</evidence>
<organism evidence="2 3">
    <name type="scientific">Kitasatospora arboriphila</name>
    <dbReference type="NCBI Taxonomy" id="258052"/>
    <lineage>
        <taxon>Bacteria</taxon>
        <taxon>Bacillati</taxon>
        <taxon>Actinomycetota</taxon>
        <taxon>Actinomycetes</taxon>
        <taxon>Kitasatosporales</taxon>
        <taxon>Streptomycetaceae</taxon>
        <taxon>Kitasatospora</taxon>
    </lineage>
</organism>
<feature type="region of interest" description="Disordered" evidence="1">
    <location>
        <begin position="1"/>
        <end position="24"/>
    </location>
</feature>
<dbReference type="Gene3D" id="1.10.645.10">
    <property type="entry name" value="Cytochrome-c3 Hydrogenase, chain B"/>
    <property type="match status" value="1"/>
</dbReference>
<dbReference type="Pfam" id="PF00374">
    <property type="entry name" value="NiFeSe_Hases"/>
    <property type="match status" value="2"/>
</dbReference>
<dbReference type="PANTHER" id="PTHR42958:SF2">
    <property type="entry name" value="UPTAKE HYDROGENASE LARGE SUBUNIT"/>
    <property type="match status" value="1"/>
</dbReference>
<comment type="caution">
    <text evidence="2">The sequence shown here is derived from an EMBL/GenBank/DDBJ whole genome shotgun (WGS) entry which is preliminary data.</text>
</comment>
<dbReference type="InterPro" id="IPR029014">
    <property type="entry name" value="NiFe-Hase_large"/>
</dbReference>
<dbReference type="EMBL" id="BAAALD010000024">
    <property type="protein sequence ID" value="GAA1084231.1"/>
    <property type="molecule type" value="Genomic_DNA"/>
</dbReference>
<dbReference type="PANTHER" id="PTHR42958">
    <property type="entry name" value="HYDROGENASE-2 LARGE CHAIN"/>
    <property type="match status" value="1"/>
</dbReference>
<evidence type="ECO:0000313" key="3">
    <source>
        <dbReference type="Proteomes" id="UP001499987"/>
    </source>
</evidence>
<dbReference type="SUPFAM" id="SSF56762">
    <property type="entry name" value="HydB/Nqo4-like"/>
    <property type="match status" value="1"/>
</dbReference>
<reference evidence="2 3" key="1">
    <citation type="journal article" date="2019" name="Int. J. Syst. Evol. Microbiol.">
        <title>The Global Catalogue of Microorganisms (GCM) 10K type strain sequencing project: providing services to taxonomists for standard genome sequencing and annotation.</title>
        <authorList>
            <consortium name="The Broad Institute Genomics Platform"/>
            <consortium name="The Broad Institute Genome Sequencing Center for Infectious Disease"/>
            <person name="Wu L."/>
            <person name="Ma J."/>
        </authorList>
    </citation>
    <scope>NUCLEOTIDE SEQUENCE [LARGE SCALE GENOMIC DNA]</scope>
    <source>
        <strain evidence="2 3">JCM 13002</strain>
    </source>
</reference>
<dbReference type="InterPro" id="IPR001501">
    <property type="entry name" value="Ni-dep_hyd_lsu"/>
</dbReference>
<evidence type="ECO:0000313" key="2">
    <source>
        <dbReference type="EMBL" id="GAA1084231.1"/>
    </source>
</evidence>
<sequence>MTDPGRNDEGHTLPMATTAKPTGDGLMEMSWDPITRIVGSLGIHTKIDFKQKKVAECYSTSSVFRGYSVFMRGKDPRDAHFITSRICGICGDNHATCSVYTQNMAYGVKPPHLGEWIINLGEAAEYMFDHNIFQENLVGVDYCEKMVRETNPGVLERAERTEAPHAAEHGYRTIADIMRSLNPIEGEFYREALQVSRYTREMFCLMEGRHVHPSTLYPGGVGTVASVQLFTDYLSRLMRYVEFMKRVVPLHDDLFDFFYEALPGYEEVGRRRILLGCWGSLNDPDHCDFTYRNMTDWGRRMFVTPGVVVDGKLVTNDLTQINLGIRILLGSSYYQDWEGQELFVTHDPLGNPVDPRHPWNQHTIPQPQKRNFDDKYSWVMSPRWFDGKDHLALDTGGGPIARLWSTALSGLVDIGYVKATGHSVVINLPKTMTKPETTFEWKIPQWSNALERNRARTYFQAYAAACALHFAEKALDEVRAGRTQTWEKFEVPDESIGCGFTEAVRGVLSHHMVIRDGKIANYHPYPPTPWNASVRDSYGTPGPYEDAVQNTPIFEENSPENFKGIDIMRAVRSFDPCLPCGVHMYVGDGRTVQKMHVPTGLSGLA</sequence>
<feature type="compositionally biased region" description="Basic and acidic residues" evidence="1">
    <location>
        <begin position="1"/>
        <end position="11"/>
    </location>
</feature>
<name>A0ABN1THH3_9ACTN</name>
<accession>A0ABN1THH3</accession>
<gene>
    <name evidence="2" type="ORF">GCM10009663_29650</name>
</gene>
<protein>
    <submittedName>
        <fullName evidence="2">Nickel-dependent hydrogenase large subunit</fullName>
    </submittedName>
</protein>
<dbReference type="InterPro" id="IPR050867">
    <property type="entry name" value="NiFe/NiFeSe_hydrgnase_LSU"/>
</dbReference>
<keyword evidence="3" id="KW-1185">Reference proteome</keyword>